<dbReference type="EMBL" id="CP012677">
    <property type="protein sequence ID" value="ALE92147.1"/>
    <property type="molecule type" value="Genomic_DNA"/>
</dbReference>
<dbReference type="InterPro" id="IPR015421">
    <property type="entry name" value="PyrdxlP-dep_Trfase_major"/>
</dbReference>
<dbReference type="Gene3D" id="3.40.640.10">
    <property type="entry name" value="Type I PLP-dependent aspartate aminotransferase-like (Major domain)"/>
    <property type="match status" value="1"/>
</dbReference>
<dbReference type="InterPro" id="IPR004839">
    <property type="entry name" value="Aminotransferase_I/II_large"/>
</dbReference>
<protein>
    <submittedName>
        <fullName evidence="7">Transcriptional regulator</fullName>
    </submittedName>
</protein>
<dbReference type="Proteomes" id="UP000062833">
    <property type="component" value="Chromosome"/>
</dbReference>
<evidence type="ECO:0000256" key="5">
    <source>
        <dbReference type="ARBA" id="ARBA00023163"/>
    </source>
</evidence>
<dbReference type="RefSeq" id="WP_062006626.1">
    <property type="nucleotide sequence ID" value="NZ_CP012677.1"/>
</dbReference>
<evidence type="ECO:0000259" key="6">
    <source>
        <dbReference type="PROSITE" id="PS50949"/>
    </source>
</evidence>
<dbReference type="PRINTS" id="PR00035">
    <property type="entry name" value="HTHGNTR"/>
</dbReference>
<evidence type="ECO:0000256" key="3">
    <source>
        <dbReference type="ARBA" id="ARBA00023015"/>
    </source>
</evidence>
<dbReference type="KEGG" id="aaq:AOC05_07050"/>
<dbReference type="AlphaFoldDB" id="A0A0M4QM82"/>
<dbReference type="SUPFAM" id="SSF46785">
    <property type="entry name" value="Winged helix' DNA-binding domain"/>
    <property type="match status" value="1"/>
</dbReference>
<dbReference type="InterPro" id="IPR015424">
    <property type="entry name" value="PyrdxlP-dep_Trfase"/>
</dbReference>
<sequence length="469" mass="51122">MNTFVTGRRLARELGEWRSSAPAYRALAERIRVLLIDGRLASGAKLPAERELSNALELSRTTVAAAYSKLRDDGYLASVRGSGSTLTLPGRERGEHTLHQGLPLDFTKATAPAYPGLGAAFTAAAQEIPRYLTHDGFDMVGLPDLREAIAQSYRDRGLPTSAEQIMVTIGAQHALNLVTRTLYSPGERIMVEQPTYPHALDTFSSVGARLLAFPVRQDGGWDLAEALLQIRRAAPSMAFLMPDFHNPTGMSMTVPEREYLAAAAQREGTVLVVDETTALLDIDRGPMPPLACFNPNVITLGSLGKIAWGGLRVGWIRGPREVLAQLLRNRPSSDLGTPLFEQLVATSLLKDLPLLSDNRSRDLQRGRDTLVRLLAEHLPQWDVKVPDGGLSLWINTETTSSSALALAARNEGLGLVPGPRFGLDGAFERFLRLPFCYADEQLHDGVRILARVSSQVGSDPLRMPLQAVI</sequence>
<accession>A0A0M4QM82</accession>
<dbReference type="SUPFAM" id="SSF53383">
    <property type="entry name" value="PLP-dependent transferases"/>
    <property type="match status" value="1"/>
</dbReference>
<keyword evidence="8" id="KW-1185">Reference proteome</keyword>
<proteinExistence type="inferred from homology"/>
<evidence type="ECO:0000313" key="7">
    <source>
        <dbReference type="EMBL" id="ALE92147.1"/>
    </source>
</evidence>
<gene>
    <name evidence="7" type="ORF">AOC05_07050</name>
</gene>
<evidence type="ECO:0000313" key="8">
    <source>
        <dbReference type="Proteomes" id="UP000062833"/>
    </source>
</evidence>
<dbReference type="PANTHER" id="PTHR46577">
    <property type="entry name" value="HTH-TYPE TRANSCRIPTIONAL REGULATORY PROTEIN GABR"/>
    <property type="match status" value="1"/>
</dbReference>
<evidence type="ECO:0000256" key="2">
    <source>
        <dbReference type="ARBA" id="ARBA00022898"/>
    </source>
</evidence>
<keyword evidence="4" id="KW-0238">DNA-binding</keyword>
<evidence type="ECO:0000256" key="4">
    <source>
        <dbReference type="ARBA" id="ARBA00023125"/>
    </source>
</evidence>
<dbReference type="Pfam" id="PF00392">
    <property type="entry name" value="GntR"/>
    <property type="match status" value="1"/>
</dbReference>
<dbReference type="GO" id="GO:0030170">
    <property type="term" value="F:pyridoxal phosphate binding"/>
    <property type="evidence" value="ECO:0007669"/>
    <property type="project" value="InterPro"/>
</dbReference>
<dbReference type="SMART" id="SM00345">
    <property type="entry name" value="HTH_GNTR"/>
    <property type="match status" value="1"/>
</dbReference>
<dbReference type="Gene3D" id="1.10.10.10">
    <property type="entry name" value="Winged helix-like DNA-binding domain superfamily/Winged helix DNA-binding domain"/>
    <property type="match status" value="1"/>
</dbReference>
<dbReference type="InterPro" id="IPR000524">
    <property type="entry name" value="Tscrpt_reg_HTH_GntR"/>
</dbReference>
<dbReference type="PATRIC" id="fig|656366.3.peg.1506"/>
<dbReference type="PANTHER" id="PTHR46577:SF1">
    <property type="entry name" value="HTH-TYPE TRANSCRIPTIONAL REGULATORY PROTEIN GABR"/>
    <property type="match status" value="1"/>
</dbReference>
<dbReference type="InterPro" id="IPR036388">
    <property type="entry name" value="WH-like_DNA-bd_sf"/>
</dbReference>
<dbReference type="InterPro" id="IPR015422">
    <property type="entry name" value="PyrdxlP-dep_Trfase_small"/>
</dbReference>
<dbReference type="PROSITE" id="PS50949">
    <property type="entry name" value="HTH_GNTR"/>
    <property type="match status" value="1"/>
</dbReference>
<dbReference type="InterPro" id="IPR036390">
    <property type="entry name" value="WH_DNA-bd_sf"/>
</dbReference>
<name>A0A0M4QM82_9MICC</name>
<reference evidence="8" key="1">
    <citation type="submission" date="2015-09" db="EMBL/GenBank/DDBJ databases">
        <title>Complete genome of Arthrobacter alpinus strain R3.8.</title>
        <authorList>
            <person name="See-Too W.S."/>
            <person name="Chan K.G."/>
        </authorList>
    </citation>
    <scope>NUCLEOTIDE SEQUENCE [LARGE SCALE GENOMIC DNA]</scope>
    <source>
        <strain evidence="8">R3.8</strain>
    </source>
</reference>
<dbReference type="Gene3D" id="3.90.1150.10">
    <property type="entry name" value="Aspartate Aminotransferase, domain 1"/>
    <property type="match status" value="1"/>
</dbReference>
<feature type="domain" description="HTH gntR-type" evidence="6">
    <location>
        <begin position="21"/>
        <end position="89"/>
    </location>
</feature>
<dbReference type="OrthoDB" id="199743at2"/>
<evidence type="ECO:0000256" key="1">
    <source>
        <dbReference type="ARBA" id="ARBA00005384"/>
    </source>
</evidence>
<dbReference type="CDD" id="cd00609">
    <property type="entry name" value="AAT_like"/>
    <property type="match status" value="1"/>
</dbReference>
<dbReference type="InterPro" id="IPR051446">
    <property type="entry name" value="HTH_trans_reg/aminotransferase"/>
</dbReference>
<organism evidence="7 8">
    <name type="scientific">Arthrobacter alpinus</name>
    <dbReference type="NCBI Taxonomy" id="656366"/>
    <lineage>
        <taxon>Bacteria</taxon>
        <taxon>Bacillati</taxon>
        <taxon>Actinomycetota</taxon>
        <taxon>Actinomycetes</taxon>
        <taxon>Micrococcales</taxon>
        <taxon>Micrococcaceae</taxon>
        <taxon>Arthrobacter</taxon>
    </lineage>
</organism>
<comment type="similarity">
    <text evidence="1">In the C-terminal section; belongs to the class-I pyridoxal-phosphate-dependent aminotransferase family.</text>
</comment>
<keyword evidence="2" id="KW-0663">Pyridoxal phosphate</keyword>
<dbReference type="GO" id="GO:0003700">
    <property type="term" value="F:DNA-binding transcription factor activity"/>
    <property type="evidence" value="ECO:0007669"/>
    <property type="project" value="InterPro"/>
</dbReference>
<keyword evidence="5" id="KW-0804">Transcription</keyword>
<dbReference type="CDD" id="cd07377">
    <property type="entry name" value="WHTH_GntR"/>
    <property type="match status" value="1"/>
</dbReference>
<dbReference type="GO" id="GO:0003677">
    <property type="term" value="F:DNA binding"/>
    <property type="evidence" value="ECO:0007669"/>
    <property type="project" value="UniProtKB-KW"/>
</dbReference>
<keyword evidence="3" id="KW-0805">Transcription regulation</keyword>
<dbReference type="Pfam" id="PF00155">
    <property type="entry name" value="Aminotran_1_2"/>
    <property type="match status" value="1"/>
</dbReference>